<comment type="caution">
    <text evidence="2">The sequence shown here is derived from an EMBL/GenBank/DDBJ whole genome shotgun (WGS) entry which is preliminary data.</text>
</comment>
<evidence type="ECO:0000313" key="2">
    <source>
        <dbReference type="EMBL" id="RMI46352.1"/>
    </source>
</evidence>
<dbReference type="Gene3D" id="2.160.20.120">
    <property type="match status" value="1"/>
</dbReference>
<accession>A0A3M2MA49</accession>
<feature type="region of interest" description="Disordered" evidence="1">
    <location>
        <begin position="1"/>
        <end position="23"/>
    </location>
</feature>
<gene>
    <name evidence="2" type="ORF">EBO15_07240</name>
</gene>
<proteinExistence type="predicted"/>
<dbReference type="OrthoDB" id="4190102at2"/>
<dbReference type="RefSeq" id="WP_122193533.1">
    <property type="nucleotide sequence ID" value="NZ_JBHSKC010000005.1"/>
</dbReference>
<keyword evidence="3" id="KW-1185">Reference proteome</keyword>
<reference evidence="2 3" key="1">
    <citation type="submission" date="2018-10" db="EMBL/GenBank/DDBJ databases">
        <title>Isolation from soil.</title>
        <authorList>
            <person name="Hu J."/>
        </authorList>
    </citation>
    <scope>NUCLEOTIDE SEQUENCE [LARGE SCALE GENOMIC DNA]</scope>
    <source>
        <strain evidence="2 3">NEAU-Ht49</strain>
    </source>
</reference>
<dbReference type="AlphaFoldDB" id="A0A3M2MA49"/>
<evidence type="ECO:0000256" key="1">
    <source>
        <dbReference type="SAM" id="MobiDB-lite"/>
    </source>
</evidence>
<dbReference type="Proteomes" id="UP000282674">
    <property type="component" value="Unassembled WGS sequence"/>
</dbReference>
<name>A0A3M2MA49_9ACTN</name>
<evidence type="ECO:0008006" key="4">
    <source>
        <dbReference type="Google" id="ProtNLM"/>
    </source>
</evidence>
<sequence>MTVTGEPPTATPDAPDAPGRPRRRGPWLGLAALTALCVAVPTALEVAGVQLQHTAETSEELPQHPIRKVEVDATSASVTVQAGTSEVTRLSQSLHWVMAKPRVRTEWNGDTLKLKVSCGDGGLGTFNLCDADVTLSVPRGVAVRGRMTSGTLSVRGTNGGADLQNNSGTLELADVSGPLRAWVSSGSVRGERLSADTVDTASGSGSIELAFAVAPTRVVARTGSGSVEIGVPRGSHYAVSGSTNSGSRDIAQGISDGTSANRLDLSSGSGAVSVHY</sequence>
<feature type="compositionally biased region" description="Low complexity" evidence="1">
    <location>
        <begin position="7"/>
        <end position="17"/>
    </location>
</feature>
<evidence type="ECO:0000313" key="3">
    <source>
        <dbReference type="Proteomes" id="UP000282674"/>
    </source>
</evidence>
<organism evidence="2 3">
    <name type="scientific">Actinomadura harenae</name>
    <dbReference type="NCBI Taxonomy" id="2483351"/>
    <lineage>
        <taxon>Bacteria</taxon>
        <taxon>Bacillati</taxon>
        <taxon>Actinomycetota</taxon>
        <taxon>Actinomycetes</taxon>
        <taxon>Streptosporangiales</taxon>
        <taxon>Thermomonosporaceae</taxon>
        <taxon>Actinomadura</taxon>
    </lineage>
</organism>
<feature type="region of interest" description="Disordered" evidence="1">
    <location>
        <begin position="238"/>
        <end position="259"/>
    </location>
</feature>
<dbReference type="EMBL" id="RFFG01000009">
    <property type="protein sequence ID" value="RMI46352.1"/>
    <property type="molecule type" value="Genomic_DNA"/>
</dbReference>
<protein>
    <recommendedName>
        <fullName evidence="4">Adhesin domain-containing protein</fullName>
    </recommendedName>
</protein>